<gene>
    <name evidence="1" type="ORF">NCS_10730</name>
</gene>
<dbReference type="RefSeq" id="WP_157926980.1">
    <property type="nucleotide sequence ID" value="NZ_LT841358.1"/>
</dbReference>
<evidence type="ECO:0000313" key="1">
    <source>
        <dbReference type="EMBL" id="SMH70923.1"/>
    </source>
</evidence>
<keyword evidence="2" id="KW-1185">Reference proteome</keyword>
<reference evidence="2" key="1">
    <citation type="submission" date="2017-03" db="EMBL/GenBank/DDBJ databases">
        <authorList>
            <person name="Herbold C."/>
        </authorList>
    </citation>
    <scope>NUCLEOTIDE SEQUENCE [LARGE SCALE GENOMIC DNA]</scope>
</reference>
<proteinExistence type="predicted"/>
<sequence>MESPKSRDFTLGQFFDIWRASENFPVSGALPKIFVNGQIVNTGLNETKIGEHDEIVVAYGNTPSFILSIHQFKEGE</sequence>
<dbReference type="OrthoDB" id="11685at2157"/>
<protein>
    <submittedName>
        <fullName evidence="1">Uncharacterized protein</fullName>
    </submittedName>
</protein>
<name>A0A2H1FDT1_9ARCH</name>
<evidence type="ECO:0000313" key="2">
    <source>
        <dbReference type="Proteomes" id="UP000230607"/>
    </source>
</evidence>
<dbReference type="EMBL" id="LT841358">
    <property type="protein sequence ID" value="SMH70923.1"/>
    <property type="molecule type" value="Genomic_DNA"/>
</dbReference>
<dbReference type="AlphaFoldDB" id="A0A2H1FDT1"/>
<organism evidence="1 2">
    <name type="scientific">Candidatus Nitrosotalea okcheonensis</name>
    <dbReference type="NCBI Taxonomy" id="1903276"/>
    <lineage>
        <taxon>Archaea</taxon>
        <taxon>Nitrososphaerota</taxon>
        <taxon>Nitrososphaeria</taxon>
        <taxon>Nitrosotaleales</taxon>
        <taxon>Nitrosotaleaceae</taxon>
        <taxon>Nitrosotalea</taxon>
    </lineage>
</organism>
<accession>A0A2H1FDT1</accession>
<dbReference type="Proteomes" id="UP000230607">
    <property type="component" value="Chromosome 1"/>
</dbReference>